<dbReference type="HAMAP" id="MF_00161">
    <property type="entry name" value="LspA"/>
    <property type="match status" value="1"/>
</dbReference>
<dbReference type="PANTHER" id="PTHR33695">
    <property type="entry name" value="LIPOPROTEIN SIGNAL PEPTIDASE"/>
    <property type="match status" value="1"/>
</dbReference>
<keyword evidence="8 9" id="KW-0472">Membrane</keyword>
<evidence type="ECO:0000256" key="5">
    <source>
        <dbReference type="ARBA" id="ARBA00022750"/>
    </source>
</evidence>
<comment type="pathway">
    <text evidence="9">Protein modification; lipoprotein biosynthesis (signal peptide cleavage).</text>
</comment>
<comment type="catalytic activity">
    <reaction evidence="9">
        <text>Release of signal peptides from bacterial membrane prolipoproteins. Hydrolyzes -Xaa-Yaa-Zaa-|-(S,diacylglyceryl)Cys-, in which Xaa is hydrophobic (preferably Leu), and Yaa (Ala or Ser) and Zaa (Gly or Ala) have small, neutral side chains.</text>
        <dbReference type="EC" id="3.4.23.36"/>
    </reaction>
</comment>
<evidence type="ECO:0000313" key="11">
    <source>
        <dbReference type="EMBL" id="HIU29153.1"/>
    </source>
</evidence>
<feature type="transmembrane region" description="Helical" evidence="9">
    <location>
        <begin position="140"/>
        <end position="160"/>
    </location>
</feature>
<name>A0A9D1LAE1_9CLOT</name>
<dbReference type="Proteomes" id="UP000824089">
    <property type="component" value="Unassembled WGS sequence"/>
</dbReference>
<evidence type="ECO:0000256" key="2">
    <source>
        <dbReference type="ARBA" id="ARBA00022475"/>
    </source>
</evidence>
<evidence type="ECO:0000313" key="12">
    <source>
        <dbReference type="Proteomes" id="UP000824089"/>
    </source>
</evidence>
<evidence type="ECO:0000256" key="9">
    <source>
        <dbReference type="HAMAP-Rule" id="MF_00161"/>
    </source>
</evidence>
<dbReference type="NCBIfam" id="TIGR00077">
    <property type="entry name" value="lspA"/>
    <property type="match status" value="1"/>
</dbReference>
<comment type="subcellular location">
    <subcellularLocation>
        <location evidence="9">Cell membrane</location>
        <topology evidence="9">Multi-pass membrane protein</topology>
    </subcellularLocation>
</comment>
<dbReference type="GO" id="GO:0006508">
    <property type="term" value="P:proteolysis"/>
    <property type="evidence" value="ECO:0007669"/>
    <property type="project" value="UniProtKB-KW"/>
</dbReference>
<evidence type="ECO:0000256" key="7">
    <source>
        <dbReference type="ARBA" id="ARBA00022989"/>
    </source>
</evidence>
<keyword evidence="7 9" id="KW-1133">Transmembrane helix</keyword>
<reference evidence="11" key="2">
    <citation type="journal article" date="2021" name="PeerJ">
        <title>Extensive microbial diversity within the chicken gut microbiome revealed by metagenomics and culture.</title>
        <authorList>
            <person name="Gilroy R."/>
            <person name="Ravi A."/>
            <person name="Getino M."/>
            <person name="Pursley I."/>
            <person name="Horton D.L."/>
            <person name="Alikhan N.F."/>
            <person name="Baker D."/>
            <person name="Gharbi K."/>
            <person name="Hall N."/>
            <person name="Watson M."/>
            <person name="Adriaenssens E.M."/>
            <person name="Foster-Nyarko E."/>
            <person name="Jarju S."/>
            <person name="Secka A."/>
            <person name="Antonio M."/>
            <person name="Oren A."/>
            <person name="Chaudhuri R.R."/>
            <person name="La Ragione R."/>
            <person name="Hildebrand F."/>
            <person name="Pallen M.J."/>
        </authorList>
    </citation>
    <scope>NUCLEOTIDE SEQUENCE</scope>
    <source>
        <strain evidence="11">CHK195-4489</strain>
    </source>
</reference>
<feature type="active site" evidence="9">
    <location>
        <position position="144"/>
    </location>
</feature>
<keyword evidence="4 9" id="KW-0812">Transmembrane</keyword>
<accession>A0A9D1LAE1</accession>
<reference evidence="11" key="1">
    <citation type="submission" date="2020-10" db="EMBL/GenBank/DDBJ databases">
        <authorList>
            <person name="Gilroy R."/>
        </authorList>
    </citation>
    <scope>NUCLEOTIDE SEQUENCE</scope>
    <source>
        <strain evidence="11">CHK195-4489</strain>
    </source>
</reference>
<dbReference type="EC" id="3.4.23.36" evidence="9"/>
<dbReference type="EMBL" id="DVMM01000052">
    <property type="protein sequence ID" value="HIU29153.1"/>
    <property type="molecule type" value="Genomic_DNA"/>
</dbReference>
<keyword evidence="6 9" id="KW-0378">Hydrolase</keyword>
<organism evidence="11 12">
    <name type="scientific">Candidatus Egerieisoma faecipullorum</name>
    <dbReference type="NCBI Taxonomy" id="2840963"/>
    <lineage>
        <taxon>Bacteria</taxon>
        <taxon>Bacillati</taxon>
        <taxon>Bacillota</taxon>
        <taxon>Clostridia</taxon>
        <taxon>Eubacteriales</taxon>
        <taxon>Clostridiaceae</taxon>
        <taxon>Clostridiaceae incertae sedis</taxon>
        <taxon>Candidatus Egerieisoma</taxon>
    </lineage>
</organism>
<feature type="transmembrane region" description="Helical" evidence="9">
    <location>
        <begin position="99"/>
        <end position="116"/>
    </location>
</feature>
<dbReference type="GO" id="GO:0005886">
    <property type="term" value="C:plasma membrane"/>
    <property type="evidence" value="ECO:0007669"/>
    <property type="project" value="UniProtKB-SubCell"/>
</dbReference>
<evidence type="ECO:0000256" key="1">
    <source>
        <dbReference type="ARBA" id="ARBA00006139"/>
    </source>
</evidence>
<feature type="active site" evidence="9">
    <location>
        <position position="126"/>
    </location>
</feature>
<comment type="caution">
    <text evidence="11">The sequence shown here is derived from an EMBL/GenBank/DDBJ whole genome shotgun (WGS) entry which is preliminary data.</text>
</comment>
<gene>
    <name evidence="9 11" type="primary">lspA</name>
    <name evidence="11" type="ORF">IAD50_02525</name>
</gene>
<evidence type="ECO:0000256" key="8">
    <source>
        <dbReference type="ARBA" id="ARBA00023136"/>
    </source>
</evidence>
<comment type="similarity">
    <text evidence="1 9 10">Belongs to the peptidase A8 family.</text>
</comment>
<keyword evidence="3 9" id="KW-0645">Protease</keyword>
<dbReference type="PANTHER" id="PTHR33695:SF1">
    <property type="entry name" value="LIPOPROTEIN SIGNAL PEPTIDASE"/>
    <property type="match status" value="1"/>
</dbReference>
<dbReference type="AlphaFoldDB" id="A0A9D1LAE1"/>
<feature type="transmembrane region" description="Helical" evidence="9">
    <location>
        <begin position="75"/>
        <end position="92"/>
    </location>
</feature>
<keyword evidence="5 9" id="KW-0064">Aspartyl protease</keyword>
<sequence>MKRFKNNLGKKDAVLFIAGILASAFFLAVDLIVKQIIIEKVLYGSEIVVIKNFFSITHIRNTGAAWGIFSSKTEILTIVTIICSVLIFYLIYASTVNKTVMFCFSAILGGACGNLTERLRLGYVTDFLAFRFFGYDFPNFNVADMCITVGCIVLAFYIIFLHRKGTPLFREGTAAHRIFKE</sequence>
<feature type="transmembrane region" description="Helical" evidence="9">
    <location>
        <begin position="12"/>
        <end position="33"/>
    </location>
</feature>
<evidence type="ECO:0000256" key="6">
    <source>
        <dbReference type="ARBA" id="ARBA00022801"/>
    </source>
</evidence>
<dbReference type="PRINTS" id="PR00781">
    <property type="entry name" value="LIPOSIGPTASE"/>
</dbReference>
<dbReference type="Pfam" id="PF01252">
    <property type="entry name" value="Peptidase_A8"/>
    <property type="match status" value="1"/>
</dbReference>
<evidence type="ECO:0000256" key="4">
    <source>
        <dbReference type="ARBA" id="ARBA00022692"/>
    </source>
</evidence>
<keyword evidence="2 9" id="KW-1003">Cell membrane</keyword>
<proteinExistence type="inferred from homology"/>
<evidence type="ECO:0000256" key="3">
    <source>
        <dbReference type="ARBA" id="ARBA00022670"/>
    </source>
</evidence>
<dbReference type="GO" id="GO:0004190">
    <property type="term" value="F:aspartic-type endopeptidase activity"/>
    <property type="evidence" value="ECO:0007669"/>
    <property type="project" value="UniProtKB-UniRule"/>
</dbReference>
<protein>
    <recommendedName>
        <fullName evidence="9">Lipoprotein signal peptidase</fullName>
        <ecNumber evidence="9">3.4.23.36</ecNumber>
    </recommendedName>
    <alternativeName>
        <fullName evidence="9">Prolipoprotein signal peptidase</fullName>
    </alternativeName>
    <alternativeName>
        <fullName evidence="9">Signal peptidase II</fullName>
        <shortName evidence="9">SPase II</shortName>
    </alternativeName>
</protein>
<evidence type="ECO:0000256" key="10">
    <source>
        <dbReference type="RuleBase" id="RU004181"/>
    </source>
</evidence>
<comment type="function">
    <text evidence="9">This protein specifically catalyzes the removal of signal peptides from prolipoproteins.</text>
</comment>
<dbReference type="InterPro" id="IPR001872">
    <property type="entry name" value="Peptidase_A8"/>
</dbReference>